<sequence>MMSKEFLKKVGIVGVSFGLIASPLAFADMHDEEYEPQDPAPQEATDVETSTDSGMGSADSDATHGGVGTEDPTMGTESAPEMGETGTTGDGSADAEHGGVGSDDPAHGTESLPDFEDDDSTQ</sequence>
<feature type="signal peptide" evidence="2">
    <location>
        <begin position="1"/>
        <end position="27"/>
    </location>
</feature>
<comment type="caution">
    <text evidence="3">The sequence shown here is derived from an EMBL/GenBank/DDBJ whole genome shotgun (WGS) entry which is preliminary data.</text>
</comment>
<evidence type="ECO:0000256" key="2">
    <source>
        <dbReference type="SAM" id="SignalP"/>
    </source>
</evidence>
<dbReference type="Proteomes" id="UP001251374">
    <property type="component" value="Unassembled WGS sequence"/>
</dbReference>
<keyword evidence="2" id="KW-0732">Signal</keyword>
<feature type="region of interest" description="Disordered" evidence="1">
    <location>
        <begin position="30"/>
        <end position="122"/>
    </location>
</feature>
<evidence type="ECO:0000313" key="3">
    <source>
        <dbReference type="EMBL" id="MDR5907557.1"/>
    </source>
</evidence>
<organism evidence="3 4">
    <name type="scientific">Franzmannia qiaohouensis</name>
    <dbReference type="NCBI Taxonomy" id="1329370"/>
    <lineage>
        <taxon>Bacteria</taxon>
        <taxon>Pseudomonadati</taxon>
        <taxon>Pseudomonadota</taxon>
        <taxon>Gammaproteobacteria</taxon>
        <taxon>Oceanospirillales</taxon>
        <taxon>Halomonadaceae</taxon>
        <taxon>Franzmannia</taxon>
    </lineage>
</organism>
<keyword evidence="4" id="KW-1185">Reference proteome</keyword>
<gene>
    <name evidence="3" type="ORF">QC821_19980</name>
</gene>
<feature type="compositionally biased region" description="Acidic residues" evidence="1">
    <location>
        <begin position="113"/>
        <end position="122"/>
    </location>
</feature>
<evidence type="ECO:0000313" key="4">
    <source>
        <dbReference type="Proteomes" id="UP001251374"/>
    </source>
</evidence>
<reference evidence="3 4" key="1">
    <citation type="submission" date="2023-04" db="EMBL/GenBank/DDBJ databases">
        <title>A long-awaited taxogenomic arrangement of the family Halomonadaceae.</title>
        <authorList>
            <person name="De La Haba R."/>
            <person name="Chuvochina M."/>
            <person name="Wittouck S."/>
            <person name="Arahal D.R."/>
            <person name="Sanchez-Porro C."/>
            <person name="Hugenholtz P."/>
            <person name="Ventosa A."/>
        </authorList>
    </citation>
    <scope>NUCLEOTIDE SEQUENCE [LARGE SCALE GENOMIC DNA]</scope>
    <source>
        <strain evidence="3 4">DSM 26770</strain>
    </source>
</reference>
<dbReference type="EMBL" id="JARWAM010000021">
    <property type="protein sequence ID" value="MDR5907557.1"/>
    <property type="molecule type" value="Genomic_DNA"/>
</dbReference>
<evidence type="ECO:0000256" key="1">
    <source>
        <dbReference type="SAM" id="MobiDB-lite"/>
    </source>
</evidence>
<feature type="chain" id="PRO_5046039018" evidence="2">
    <location>
        <begin position="28"/>
        <end position="122"/>
    </location>
</feature>
<protein>
    <submittedName>
        <fullName evidence="3">Uncharacterized protein</fullName>
    </submittedName>
</protein>
<dbReference type="RefSeq" id="WP_309725007.1">
    <property type="nucleotide sequence ID" value="NZ_JARWAM010000021.1"/>
</dbReference>
<accession>A0ABU1HJW0</accession>
<proteinExistence type="predicted"/>
<name>A0ABU1HJW0_9GAMM</name>